<accession>A0A9P6XNB1</accession>
<dbReference type="AlphaFoldDB" id="A0A9P6XNB1"/>
<protein>
    <submittedName>
        <fullName evidence="1">Uncharacterized protein</fullName>
    </submittedName>
</protein>
<dbReference type="EMBL" id="JAANIT010008250">
    <property type="protein sequence ID" value="KAG1529351.1"/>
    <property type="molecule type" value="Genomic_DNA"/>
</dbReference>
<reference evidence="1" key="1">
    <citation type="journal article" date="2020" name="Microb. Genom.">
        <title>Genetic diversity of clinical and environmental Mucorales isolates obtained from an investigation of mucormycosis cases among solid organ transplant recipients.</title>
        <authorList>
            <person name="Nguyen M.H."/>
            <person name="Kaul D."/>
            <person name="Muto C."/>
            <person name="Cheng S.J."/>
            <person name="Richter R.A."/>
            <person name="Bruno V.M."/>
            <person name="Liu G."/>
            <person name="Beyhan S."/>
            <person name="Sundermann A.J."/>
            <person name="Mounaud S."/>
            <person name="Pasculle A.W."/>
            <person name="Nierman W.C."/>
            <person name="Driscoll E."/>
            <person name="Cumbie R."/>
            <person name="Clancy C.J."/>
            <person name="Dupont C.L."/>
        </authorList>
    </citation>
    <scope>NUCLEOTIDE SEQUENCE</scope>
    <source>
        <strain evidence="1">GL16</strain>
    </source>
</reference>
<evidence type="ECO:0000313" key="1">
    <source>
        <dbReference type="EMBL" id="KAG1529351.1"/>
    </source>
</evidence>
<dbReference type="SUPFAM" id="SSF82171">
    <property type="entry name" value="DPP6 N-terminal domain-like"/>
    <property type="match status" value="1"/>
</dbReference>
<dbReference type="Proteomes" id="UP000717996">
    <property type="component" value="Unassembled WGS sequence"/>
</dbReference>
<name>A0A9P6XNB1_RHIOR</name>
<organism evidence="1 2">
    <name type="scientific">Rhizopus oryzae</name>
    <name type="common">Mucormycosis agent</name>
    <name type="synonym">Rhizopus arrhizus var. delemar</name>
    <dbReference type="NCBI Taxonomy" id="64495"/>
    <lineage>
        <taxon>Eukaryota</taxon>
        <taxon>Fungi</taxon>
        <taxon>Fungi incertae sedis</taxon>
        <taxon>Mucoromycota</taxon>
        <taxon>Mucoromycotina</taxon>
        <taxon>Mucoromycetes</taxon>
        <taxon>Mucorales</taxon>
        <taxon>Mucorineae</taxon>
        <taxon>Rhizopodaceae</taxon>
        <taxon>Rhizopus</taxon>
    </lineage>
</organism>
<comment type="caution">
    <text evidence="1">The sequence shown here is derived from an EMBL/GenBank/DDBJ whole genome shotgun (WGS) entry which is preliminary data.</text>
</comment>
<gene>
    <name evidence="1" type="ORF">G6F51_014171</name>
</gene>
<proteinExistence type="predicted"/>
<evidence type="ECO:0000313" key="2">
    <source>
        <dbReference type="Proteomes" id="UP000717996"/>
    </source>
</evidence>
<sequence>MSFSPADSRWLLSDTYPDAATHERILFIYDMRTGQRPALGSFYADPGLSKENRCDLHPRWSRDGTQVCIDSVHESERQMYVLDVAAIVQAASTAAD</sequence>